<organism evidence="4">
    <name type="scientific">Streptomyces sp. NBC_00049</name>
    <dbReference type="NCBI Taxonomy" id="2903617"/>
    <lineage>
        <taxon>Bacteria</taxon>
        <taxon>Bacillati</taxon>
        <taxon>Actinomycetota</taxon>
        <taxon>Actinomycetes</taxon>
        <taxon>Kitasatosporales</taxon>
        <taxon>Streptomycetaceae</taxon>
        <taxon>Streptomyces</taxon>
    </lineage>
</organism>
<dbReference type="Pfam" id="PF02894">
    <property type="entry name" value="GFO_IDH_MocA_C"/>
    <property type="match status" value="1"/>
</dbReference>
<dbReference type="Gene3D" id="3.30.360.10">
    <property type="entry name" value="Dihydrodipicolinate Reductase, domain 2"/>
    <property type="match status" value="1"/>
</dbReference>
<evidence type="ECO:0000313" key="4">
    <source>
        <dbReference type="EMBL" id="WTU78109.1"/>
    </source>
</evidence>
<name>A0AAU2K304_9ACTN</name>
<dbReference type="InterPro" id="IPR036291">
    <property type="entry name" value="NAD(P)-bd_dom_sf"/>
</dbReference>
<dbReference type="SUPFAM" id="SSF55347">
    <property type="entry name" value="Glyceraldehyde-3-phosphate dehydrogenase-like, C-terminal domain"/>
    <property type="match status" value="1"/>
</dbReference>
<gene>
    <name evidence="4" type="ORF">OG327_35085</name>
</gene>
<sequence length="418" mass="45518">MSSVVTLAVVGAGDRGTGHARWALAHPDRARVVAVAEPREVRRNRFAAAHALEPAAAVDDWRTLAARGRIADAVLICTLDREHLEPVLAFAALGYHIMLEKPMALTEDECRRIVSAVEEAGVTLAVGHVLRYTPYTRALKRVVDSGRLGDVVSIQHLEPVGFWHQAHSFVRGNWRREDEATSMLMAKSCHDLDWLQYVLGQPPLRVSSFGRLSHFRPENKPAGAADRCLDCSVEATCPYSAKRDYGDRLARGRHGWPLSVVIDEFTPQALETALREGPYGRCVYACDNDVVDHQVVAMEFASGATATFTMTAFTESAHRQTRVFGTRGELRGDGEEVRVYDFLTRSEERVELGTEGAMDAAGGHGGGDAGLMDAFVAAVATGNPDLVRSGPQESLTSHLTVLAAERARRENTVVGIGP</sequence>
<dbReference type="Pfam" id="PF01408">
    <property type="entry name" value="GFO_IDH_MocA"/>
    <property type="match status" value="1"/>
</dbReference>
<dbReference type="PANTHER" id="PTHR43377:SF2">
    <property type="entry name" value="BINDING ROSSMANN FOLD OXIDOREDUCTASE, PUTATIVE (AFU_ORTHOLOGUE AFUA_4G00560)-RELATED"/>
    <property type="match status" value="1"/>
</dbReference>
<dbReference type="InterPro" id="IPR000683">
    <property type="entry name" value="Gfo/Idh/MocA-like_OxRdtase_N"/>
</dbReference>
<feature type="domain" description="Gfo/Idh/MocA-like oxidoreductase C-terminal" evidence="3">
    <location>
        <begin position="140"/>
        <end position="414"/>
    </location>
</feature>
<dbReference type="GO" id="GO:0000166">
    <property type="term" value="F:nucleotide binding"/>
    <property type="evidence" value="ECO:0007669"/>
    <property type="project" value="InterPro"/>
</dbReference>
<dbReference type="Gene3D" id="3.40.50.720">
    <property type="entry name" value="NAD(P)-binding Rossmann-like Domain"/>
    <property type="match status" value="1"/>
</dbReference>
<comment type="similarity">
    <text evidence="1">Belongs to the Gfo/Idh/MocA family.</text>
</comment>
<accession>A0AAU2K304</accession>
<dbReference type="AlphaFoldDB" id="A0AAU2K304"/>
<feature type="domain" description="Gfo/Idh/MocA-like oxidoreductase N-terminal" evidence="2">
    <location>
        <begin position="7"/>
        <end position="128"/>
    </location>
</feature>
<protein>
    <submittedName>
        <fullName evidence="4">Gfo/Idh/MocA family oxidoreductase</fullName>
    </submittedName>
</protein>
<dbReference type="InterPro" id="IPR004104">
    <property type="entry name" value="Gfo/Idh/MocA-like_OxRdtase_C"/>
</dbReference>
<evidence type="ECO:0000256" key="1">
    <source>
        <dbReference type="ARBA" id="ARBA00010928"/>
    </source>
</evidence>
<dbReference type="SUPFAM" id="SSF51735">
    <property type="entry name" value="NAD(P)-binding Rossmann-fold domains"/>
    <property type="match status" value="1"/>
</dbReference>
<dbReference type="PANTHER" id="PTHR43377">
    <property type="entry name" value="BILIVERDIN REDUCTASE A"/>
    <property type="match status" value="1"/>
</dbReference>
<dbReference type="EMBL" id="CP108264">
    <property type="protein sequence ID" value="WTU78109.1"/>
    <property type="molecule type" value="Genomic_DNA"/>
</dbReference>
<proteinExistence type="inferred from homology"/>
<evidence type="ECO:0000259" key="2">
    <source>
        <dbReference type="Pfam" id="PF01408"/>
    </source>
</evidence>
<reference evidence="4" key="1">
    <citation type="submission" date="2022-10" db="EMBL/GenBank/DDBJ databases">
        <title>The complete genomes of actinobacterial strains from the NBC collection.</title>
        <authorList>
            <person name="Joergensen T.S."/>
            <person name="Alvarez Arevalo M."/>
            <person name="Sterndorff E.B."/>
            <person name="Faurdal D."/>
            <person name="Vuksanovic O."/>
            <person name="Mourched A.-S."/>
            <person name="Charusanti P."/>
            <person name="Shaw S."/>
            <person name="Blin K."/>
            <person name="Weber T."/>
        </authorList>
    </citation>
    <scope>NUCLEOTIDE SEQUENCE</scope>
    <source>
        <strain evidence="4">NBC_00049</strain>
    </source>
</reference>
<evidence type="ECO:0000259" key="3">
    <source>
        <dbReference type="Pfam" id="PF02894"/>
    </source>
</evidence>
<dbReference type="InterPro" id="IPR051450">
    <property type="entry name" value="Gfo/Idh/MocA_Oxidoreductases"/>
</dbReference>